<keyword evidence="4" id="KW-1185">Reference proteome</keyword>
<dbReference type="SUPFAM" id="SSF53474">
    <property type="entry name" value="alpha/beta-Hydrolases"/>
    <property type="match status" value="1"/>
</dbReference>
<organism evidence="3 4">
    <name type="scientific">Sphingomonas glacialis</name>
    <dbReference type="NCBI Taxonomy" id="658225"/>
    <lineage>
        <taxon>Bacteria</taxon>
        <taxon>Pseudomonadati</taxon>
        <taxon>Pseudomonadota</taxon>
        <taxon>Alphaproteobacteria</taxon>
        <taxon>Sphingomonadales</taxon>
        <taxon>Sphingomonadaceae</taxon>
        <taxon>Sphingomonas</taxon>
    </lineage>
</organism>
<name>A0ABQ3LHF2_9SPHN</name>
<protein>
    <submittedName>
        <fullName evidence="3">Alpha/beta hydrolase</fullName>
    </submittedName>
</protein>
<evidence type="ECO:0000313" key="4">
    <source>
        <dbReference type="Proteomes" id="UP000652430"/>
    </source>
</evidence>
<dbReference type="Pfam" id="PF12697">
    <property type="entry name" value="Abhydrolase_6"/>
    <property type="match status" value="1"/>
</dbReference>
<evidence type="ECO:0000259" key="2">
    <source>
        <dbReference type="Pfam" id="PF12697"/>
    </source>
</evidence>
<feature type="signal peptide" evidence="1">
    <location>
        <begin position="1"/>
        <end position="23"/>
    </location>
</feature>
<keyword evidence="3" id="KW-0378">Hydrolase</keyword>
<reference evidence="4" key="1">
    <citation type="journal article" date="2019" name="Int. J. Syst. Evol. Microbiol.">
        <title>The Global Catalogue of Microorganisms (GCM) 10K type strain sequencing project: providing services to taxonomists for standard genome sequencing and annotation.</title>
        <authorList>
            <consortium name="The Broad Institute Genomics Platform"/>
            <consortium name="The Broad Institute Genome Sequencing Center for Infectious Disease"/>
            <person name="Wu L."/>
            <person name="Ma J."/>
        </authorList>
    </citation>
    <scope>NUCLEOTIDE SEQUENCE [LARGE SCALE GENOMIC DNA]</scope>
    <source>
        <strain evidence="4">CGMCC 1.8957</strain>
    </source>
</reference>
<feature type="chain" id="PRO_5046696155" evidence="1">
    <location>
        <begin position="24"/>
        <end position="303"/>
    </location>
</feature>
<dbReference type="PANTHER" id="PTHR43194">
    <property type="entry name" value="HYDROLASE ALPHA/BETA FOLD FAMILY"/>
    <property type="match status" value="1"/>
</dbReference>
<gene>
    <name evidence="3" type="ORF">GCM10008023_15790</name>
</gene>
<sequence length="303" mass="31677">MKPVLKACLVAALALLPATPALAAPLAATPEVRLPHISIVTIGTGSPVILIPGLASPRAVWDGVAPALAVKHRVILVQVNGFGGDDPGANLQPRVLDGIVADLDGYIAAEKLQKALVVGHSMGGLVGLMLAKAHPSDLSRLMIVDSLPFFAVIMAPPEVDPTPAMVAPYAAKMRDGIVASYGKPLSDEMVAAQTRGLALKPGSVVTMSAWAKAADPRVTGEAMYEDLTTDLRPSLATIATPITMLYPWNAATLPKAKADAFYRKQYAAAPHIAFADIAESAHMVMLDQPDAFKEAVLAFVEAK</sequence>
<dbReference type="PRINTS" id="PR00111">
    <property type="entry name" value="ABHYDROLASE"/>
</dbReference>
<keyword evidence="1" id="KW-0732">Signal</keyword>
<dbReference type="GO" id="GO:0016787">
    <property type="term" value="F:hydrolase activity"/>
    <property type="evidence" value="ECO:0007669"/>
    <property type="project" value="UniProtKB-KW"/>
</dbReference>
<proteinExistence type="predicted"/>
<dbReference type="Gene3D" id="3.40.50.1820">
    <property type="entry name" value="alpha/beta hydrolase"/>
    <property type="match status" value="1"/>
</dbReference>
<dbReference type="PANTHER" id="PTHR43194:SF5">
    <property type="entry name" value="PIMELOYL-[ACYL-CARRIER PROTEIN] METHYL ESTER ESTERASE"/>
    <property type="match status" value="1"/>
</dbReference>
<evidence type="ECO:0000256" key="1">
    <source>
        <dbReference type="SAM" id="SignalP"/>
    </source>
</evidence>
<dbReference type="RefSeq" id="WP_229839299.1">
    <property type="nucleotide sequence ID" value="NZ_BNAQ01000002.1"/>
</dbReference>
<dbReference type="EMBL" id="BNAQ01000002">
    <property type="protein sequence ID" value="GHH14262.1"/>
    <property type="molecule type" value="Genomic_DNA"/>
</dbReference>
<feature type="domain" description="AB hydrolase-1" evidence="2">
    <location>
        <begin position="48"/>
        <end position="294"/>
    </location>
</feature>
<comment type="caution">
    <text evidence="3">The sequence shown here is derived from an EMBL/GenBank/DDBJ whole genome shotgun (WGS) entry which is preliminary data.</text>
</comment>
<dbReference type="InterPro" id="IPR050228">
    <property type="entry name" value="Carboxylesterase_BioH"/>
</dbReference>
<evidence type="ECO:0000313" key="3">
    <source>
        <dbReference type="EMBL" id="GHH14262.1"/>
    </source>
</evidence>
<dbReference type="InterPro" id="IPR000073">
    <property type="entry name" value="AB_hydrolase_1"/>
</dbReference>
<dbReference type="Proteomes" id="UP000652430">
    <property type="component" value="Unassembled WGS sequence"/>
</dbReference>
<accession>A0ABQ3LHF2</accession>
<dbReference type="InterPro" id="IPR029058">
    <property type="entry name" value="AB_hydrolase_fold"/>
</dbReference>